<evidence type="ECO:0000256" key="2">
    <source>
        <dbReference type="ARBA" id="ARBA00022824"/>
    </source>
</evidence>
<dbReference type="Gene3D" id="3.30.450.70">
    <property type="match status" value="1"/>
</dbReference>
<dbReference type="OrthoDB" id="3364529at2759"/>
<feature type="non-terminal residue" evidence="8">
    <location>
        <position position="197"/>
    </location>
</feature>
<evidence type="ECO:0000313" key="9">
    <source>
        <dbReference type="Proteomes" id="UP000245783"/>
    </source>
</evidence>
<comment type="subcellular location">
    <subcellularLocation>
        <location evidence="6">Endoplasmic reticulum</location>
    </subcellularLocation>
    <subcellularLocation>
        <location evidence="6">Golgi apparatus</location>
        <location evidence="6">cis-Golgi network</location>
    </subcellularLocation>
</comment>
<feature type="region of interest" description="Disordered" evidence="7">
    <location>
        <begin position="177"/>
        <end position="197"/>
    </location>
</feature>
<dbReference type="EMBL" id="KZ819397">
    <property type="protein sequence ID" value="PWN41177.1"/>
    <property type="molecule type" value="Genomic_DNA"/>
</dbReference>
<dbReference type="STRING" id="1522189.A0A316VUC1"/>
<dbReference type="PANTHER" id="PTHR23249">
    <property type="entry name" value="TRAFFICKING PROTEIN PARTICLE COMPLEX SUBUNIT"/>
    <property type="match status" value="1"/>
</dbReference>
<feature type="non-terminal residue" evidence="8">
    <location>
        <position position="1"/>
    </location>
</feature>
<keyword evidence="4 6" id="KW-0333">Golgi apparatus</keyword>
<organism evidence="8 9">
    <name type="scientific">Ceraceosorus guamensis</name>
    <dbReference type="NCBI Taxonomy" id="1522189"/>
    <lineage>
        <taxon>Eukaryota</taxon>
        <taxon>Fungi</taxon>
        <taxon>Dikarya</taxon>
        <taxon>Basidiomycota</taxon>
        <taxon>Ustilaginomycotina</taxon>
        <taxon>Exobasidiomycetes</taxon>
        <taxon>Ceraceosorales</taxon>
        <taxon>Ceraceosoraceae</taxon>
        <taxon>Ceraceosorus</taxon>
    </lineage>
</organism>
<evidence type="ECO:0000256" key="3">
    <source>
        <dbReference type="ARBA" id="ARBA00022892"/>
    </source>
</evidence>
<dbReference type="Pfam" id="PF04099">
    <property type="entry name" value="Sybindin"/>
    <property type="match status" value="1"/>
</dbReference>
<comment type="subunit">
    <text evidence="6">Part of the multisubunit transport protein particle (TRAPP) complex.</text>
</comment>
<dbReference type="GO" id="GO:0005794">
    <property type="term" value="C:Golgi apparatus"/>
    <property type="evidence" value="ECO:0007669"/>
    <property type="project" value="UniProtKB-SubCell"/>
</dbReference>
<dbReference type="GO" id="GO:0006888">
    <property type="term" value="P:endoplasmic reticulum to Golgi vesicle-mediated transport"/>
    <property type="evidence" value="ECO:0007669"/>
    <property type="project" value="UniProtKB-UniRule"/>
</dbReference>
<protein>
    <recommendedName>
        <fullName evidence="6">Trafficking protein particle complex subunit</fullName>
    </recommendedName>
</protein>
<evidence type="ECO:0000256" key="1">
    <source>
        <dbReference type="ARBA" id="ARBA00022448"/>
    </source>
</evidence>
<comment type="similarity">
    <text evidence="5">Belongs to the TRAPP small subunits family. BET5 subfamily.</text>
</comment>
<dbReference type="InterPro" id="IPR007233">
    <property type="entry name" value="TRAPPC"/>
</dbReference>
<evidence type="ECO:0000256" key="5">
    <source>
        <dbReference type="ARBA" id="ARBA00038167"/>
    </source>
</evidence>
<evidence type="ECO:0000313" key="8">
    <source>
        <dbReference type="EMBL" id="PWN41177.1"/>
    </source>
</evidence>
<dbReference type="GO" id="GO:0030008">
    <property type="term" value="C:TRAPP complex"/>
    <property type="evidence" value="ECO:0007669"/>
    <property type="project" value="UniProtKB-UniRule"/>
</dbReference>
<dbReference type="InterPro" id="IPR011012">
    <property type="entry name" value="Longin-like_dom_sf"/>
</dbReference>
<dbReference type="GO" id="GO:0005783">
    <property type="term" value="C:endoplasmic reticulum"/>
    <property type="evidence" value="ECO:0007669"/>
    <property type="project" value="UniProtKB-SubCell"/>
</dbReference>
<keyword evidence="1 6" id="KW-0813">Transport</keyword>
<gene>
    <name evidence="8" type="ORF">IE81DRAFT_283276</name>
</gene>
<keyword evidence="2 6" id="KW-0256">Endoplasmic reticulum</keyword>
<evidence type="ECO:0000256" key="7">
    <source>
        <dbReference type="SAM" id="MobiDB-lite"/>
    </source>
</evidence>
<dbReference type="GeneID" id="37033431"/>
<dbReference type="PANTHER" id="PTHR23249:SF16">
    <property type="entry name" value="TRAFFICKING PROTEIN PARTICLE COMPLEX SUBUNIT 1"/>
    <property type="match status" value="1"/>
</dbReference>
<dbReference type="Proteomes" id="UP000245783">
    <property type="component" value="Unassembled WGS sequence"/>
</dbReference>
<evidence type="ECO:0000256" key="4">
    <source>
        <dbReference type="ARBA" id="ARBA00023034"/>
    </source>
</evidence>
<dbReference type="AlphaFoldDB" id="A0A316VUC1"/>
<name>A0A316VUC1_9BASI</name>
<keyword evidence="9" id="KW-1185">Reference proteome</keyword>
<dbReference type="SUPFAM" id="SSF64356">
    <property type="entry name" value="SNARE-like"/>
    <property type="match status" value="1"/>
</dbReference>
<evidence type="ECO:0000256" key="6">
    <source>
        <dbReference type="RuleBase" id="RU366065"/>
    </source>
</evidence>
<sequence length="197" mass="20994">VWSLWIWDKHCTLIYHSDYAKSYTSEAPSTSRQARSAGLTLLPGVSRNVQSGGGGGGGTAQTESKAGGGASNSRLPLDEEGKLVYGVVFSLRNMVRKLNGPQETFNSYTTQAYTLSHYQLPTGYTLVLISDPVSRPGLNSSGAGAGAGGSGRSSLLQIASGPWQEWVVRNPAVALERSGEERKRGIDSEGFRLATER</sequence>
<reference evidence="8 9" key="1">
    <citation type="journal article" date="2018" name="Mol. Biol. Evol.">
        <title>Broad Genomic Sampling Reveals a Smut Pathogenic Ancestry of the Fungal Clade Ustilaginomycotina.</title>
        <authorList>
            <person name="Kijpornyongpan T."/>
            <person name="Mondo S.J."/>
            <person name="Barry K."/>
            <person name="Sandor L."/>
            <person name="Lee J."/>
            <person name="Lipzen A."/>
            <person name="Pangilinan J."/>
            <person name="LaButti K."/>
            <person name="Hainaut M."/>
            <person name="Henrissat B."/>
            <person name="Grigoriev I.V."/>
            <person name="Spatafora J.W."/>
            <person name="Aime M.C."/>
        </authorList>
    </citation>
    <scope>NUCLEOTIDE SEQUENCE [LARGE SCALE GENOMIC DNA]</scope>
    <source>
        <strain evidence="8 9">MCA 4658</strain>
    </source>
</reference>
<accession>A0A316VUC1</accession>
<dbReference type="RefSeq" id="XP_025368337.1">
    <property type="nucleotide sequence ID" value="XM_025511561.1"/>
</dbReference>
<dbReference type="FunCoup" id="A0A316VUC1">
    <property type="interactions" value="111"/>
</dbReference>
<dbReference type="InParanoid" id="A0A316VUC1"/>
<keyword evidence="3 6" id="KW-0931">ER-Golgi transport</keyword>
<dbReference type="SMART" id="SM01399">
    <property type="entry name" value="Sybindin"/>
    <property type="match status" value="1"/>
</dbReference>
<proteinExistence type="inferred from homology"/>
<feature type="region of interest" description="Disordered" evidence="7">
    <location>
        <begin position="48"/>
        <end position="74"/>
    </location>
</feature>